<feature type="non-terminal residue" evidence="1">
    <location>
        <position position="1"/>
    </location>
</feature>
<dbReference type="PANTHER" id="PTHR40866">
    <property type="entry name" value="BED-TYPE DOMAIN-CONTAINING PROTEIN"/>
    <property type="match status" value="1"/>
</dbReference>
<comment type="caution">
    <text evidence="1">The sequence shown here is derived from an EMBL/GenBank/DDBJ whole genome shotgun (WGS) entry which is preliminary data.</text>
</comment>
<dbReference type="Proteomes" id="UP000198211">
    <property type="component" value="Unassembled WGS sequence"/>
</dbReference>
<keyword evidence="2" id="KW-1185">Reference proteome</keyword>
<sequence>AWSATSQDKWRFLELTRSKADQLKLPVTLRSERRVTIPERAPSSDRAEEKEELLTAKPKAVEEKWTSVLNFRPVIPVCKVTAASHLRAITKAAKLTAKTSLRPKLHSETRWGSTFVILKLYFELREFISADDKVLAEEMPSPASNRRLQTLLAQLADVESFSKDRLNLLDARIPSMDSLKFNRHSVSAGQLREAVALAVHLALQPFLRSETREEEPAKVGFGDRFLKRRKVNGASSSYVMLSAVSPTSDIVECPFSSARRMLRYERNRITPITLEMLLILKVKEAY</sequence>
<evidence type="ECO:0008006" key="3">
    <source>
        <dbReference type="Google" id="ProtNLM"/>
    </source>
</evidence>
<proteinExistence type="predicted"/>
<evidence type="ECO:0000313" key="1">
    <source>
        <dbReference type="EMBL" id="OWZ17103.1"/>
    </source>
</evidence>
<organism evidence="1 2">
    <name type="scientific">Phytophthora megakarya</name>
    <dbReference type="NCBI Taxonomy" id="4795"/>
    <lineage>
        <taxon>Eukaryota</taxon>
        <taxon>Sar</taxon>
        <taxon>Stramenopiles</taxon>
        <taxon>Oomycota</taxon>
        <taxon>Peronosporomycetes</taxon>
        <taxon>Peronosporales</taxon>
        <taxon>Peronosporaceae</taxon>
        <taxon>Phytophthora</taxon>
    </lineage>
</organism>
<reference evidence="2" key="1">
    <citation type="submission" date="2017-03" db="EMBL/GenBank/DDBJ databases">
        <title>Phytopthora megakarya and P. palmivora, two closely related causual agents of cacao black pod achieved similar genome size and gene model numbers by different mechanisms.</title>
        <authorList>
            <person name="Ali S."/>
            <person name="Shao J."/>
            <person name="Larry D.J."/>
            <person name="Kronmiller B."/>
            <person name="Shen D."/>
            <person name="Strem M.D."/>
            <person name="Melnick R.L."/>
            <person name="Guiltinan M.J."/>
            <person name="Tyler B.M."/>
            <person name="Meinhardt L.W."/>
            <person name="Bailey B.A."/>
        </authorList>
    </citation>
    <scope>NUCLEOTIDE SEQUENCE [LARGE SCALE GENOMIC DNA]</scope>
    <source>
        <strain evidence="2">zdho120</strain>
    </source>
</reference>
<dbReference type="PANTHER" id="PTHR40866:SF1">
    <property type="entry name" value="BED-TYPE DOMAIN-CONTAINING PROTEIN"/>
    <property type="match status" value="1"/>
</dbReference>
<gene>
    <name evidence="1" type="ORF">PHMEG_0008999</name>
</gene>
<dbReference type="EMBL" id="NBNE01000813">
    <property type="protein sequence ID" value="OWZ17103.1"/>
    <property type="molecule type" value="Genomic_DNA"/>
</dbReference>
<name>A0A225WH88_9STRA</name>
<evidence type="ECO:0000313" key="2">
    <source>
        <dbReference type="Proteomes" id="UP000198211"/>
    </source>
</evidence>
<protein>
    <recommendedName>
        <fullName evidence="3">HAT C-terminal dimerisation domain-containing protein</fullName>
    </recommendedName>
</protein>
<accession>A0A225WH88</accession>
<dbReference type="AlphaFoldDB" id="A0A225WH88"/>